<dbReference type="InterPro" id="IPR014325">
    <property type="entry name" value="RNA_pol_sigma-E_actinobac"/>
</dbReference>
<keyword evidence="9" id="KW-1185">Reference proteome</keyword>
<dbReference type="NCBIfam" id="TIGR02983">
    <property type="entry name" value="SigE-fam_strep"/>
    <property type="match status" value="1"/>
</dbReference>
<evidence type="ECO:0000256" key="3">
    <source>
        <dbReference type="ARBA" id="ARBA00023082"/>
    </source>
</evidence>
<dbReference type="SUPFAM" id="SSF88659">
    <property type="entry name" value="Sigma3 and sigma4 domains of RNA polymerase sigma factors"/>
    <property type="match status" value="1"/>
</dbReference>
<keyword evidence="4" id="KW-0238">DNA-binding</keyword>
<dbReference type="EMBL" id="VFMN01000001">
    <property type="protein sequence ID" value="TQJ07343.1"/>
    <property type="molecule type" value="Genomic_DNA"/>
</dbReference>
<dbReference type="Gene3D" id="1.10.10.10">
    <property type="entry name" value="Winged helix-like DNA-binding domain superfamily/Winged helix DNA-binding domain"/>
    <property type="match status" value="1"/>
</dbReference>
<comment type="caution">
    <text evidence="8">The sequence shown here is derived from an EMBL/GenBank/DDBJ whole genome shotgun (WGS) entry which is preliminary data.</text>
</comment>
<evidence type="ECO:0000256" key="2">
    <source>
        <dbReference type="ARBA" id="ARBA00023015"/>
    </source>
</evidence>
<dbReference type="InterPro" id="IPR039425">
    <property type="entry name" value="RNA_pol_sigma-70-like"/>
</dbReference>
<dbReference type="GO" id="GO:0003677">
    <property type="term" value="F:DNA binding"/>
    <property type="evidence" value="ECO:0007669"/>
    <property type="project" value="UniProtKB-KW"/>
</dbReference>
<dbReference type="PANTHER" id="PTHR43133:SF50">
    <property type="entry name" value="ECF RNA POLYMERASE SIGMA FACTOR SIGM"/>
    <property type="match status" value="1"/>
</dbReference>
<dbReference type="InterPro" id="IPR013324">
    <property type="entry name" value="RNA_pol_sigma_r3/r4-like"/>
</dbReference>
<dbReference type="SUPFAM" id="SSF88946">
    <property type="entry name" value="Sigma2 domain of RNA polymerase sigma factors"/>
    <property type="match status" value="1"/>
</dbReference>
<dbReference type="PANTHER" id="PTHR43133">
    <property type="entry name" value="RNA POLYMERASE ECF-TYPE SIGMA FACTO"/>
    <property type="match status" value="1"/>
</dbReference>
<comment type="similarity">
    <text evidence="1">Belongs to the sigma-70 factor family. ECF subfamily.</text>
</comment>
<keyword evidence="5" id="KW-0804">Transcription</keyword>
<dbReference type="AlphaFoldDB" id="A0A542DW76"/>
<name>A0A542DW76_9MICO</name>
<dbReference type="Proteomes" id="UP000317893">
    <property type="component" value="Unassembled WGS sequence"/>
</dbReference>
<dbReference type="CDD" id="cd06171">
    <property type="entry name" value="Sigma70_r4"/>
    <property type="match status" value="1"/>
</dbReference>
<evidence type="ECO:0000259" key="7">
    <source>
        <dbReference type="Pfam" id="PF08281"/>
    </source>
</evidence>
<protein>
    <submittedName>
        <fullName evidence="8">RNA polymerase sigma-70 factor (Sigma-E family)</fullName>
    </submittedName>
</protein>
<sequence>MGFRGGGGDRDAEFTAFARQAQDPLLRTAWLLTGDGQAAAELVQAALVKTYVAWPKVRQGTALAYTRRVMANHHVDAWRSTRREVLADEVPEGPVGPAPSGASYDDRDEIRRWLATLPEAQRRVVVLRHWCDLSEKETAETLGISLGAVKSLGSRGLAALRQVAEHPARPTEGAQR</sequence>
<proteinExistence type="inferred from homology"/>
<dbReference type="GO" id="GO:0006352">
    <property type="term" value="P:DNA-templated transcription initiation"/>
    <property type="evidence" value="ECO:0007669"/>
    <property type="project" value="InterPro"/>
</dbReference>
<evidence type="ECO:0000313" key="8">
    <source>
        <dbReference type="EMBL" id="TQJ07343.1"/>
    </source>
</evidence>
<dbReference type="Pfam" id="PF08281">
    <property type="entry name" value="Sigma70_r4_2"/>
    <property type="match status" value="1"/>
</dbReference>
<dbReference type="Gene3D" id="1.10.1740.10">
    <property type="match status" value="1"/>
</dbReference>
<evidence type="ECO:0000256" key="1">
    <source>
        <dbReference type="ARBA" id="ARBA00010641"/>
    </source>
</evidence>
<dbReference type="OrthoDB" id="3692620at2"/>
<dbReference type="InterPro" id="IPR014284">
    <property type="entry name" value="RNA_pol_sigma-70_dom"/>
</dbReference>
<reference evidence="8 9" key="1">
    <citation type="submission" date="2019-06" db="EMBL/GenBank/DDBJ databases">
        <title>Sequencing the genomes of 1000 actinobacteria strains.</title>
        <authorList>
            <person name="Klenk H.-P."/>
        </authorList>
    </citation>
    <scope>NUCLEOTIDE SEQUENCE [LARGE SCALE GENOMIC DNA]</scope>
    <source>
        <strain evidence="8 9">DSM 18607</strain>
    </source>
</reference>
<evidence type="ECO:0000259" key="6">
    <source>
        <dbReference type="Pfam" id="PF04542"/>
    </source>
</evidence>
<evidence type="ECO:0000313" key="9">
    <source>
        <dbReference type="Proteomes" id="UP000317893"/>
    </source>
</evidence>
<organism evidence="8 9">
    <name type="scientific">Lapillicoccus jejuensis</name>
    <dbReference type="NCBI Taxonomy" id="402171"/>
    <lineage>
        <taxon>Bacteria</taxon>
        <taxon>Bacillati</taxon>
        <taxon>Actinomycetota</taxon>
        <taxon>Actinomycetes</taxon>
        <taxon>Micrococcales</taxon>
        <taxon>Intrasporangiaceae</taxon>
        <taxon>Lapillicoccus</taxon>
    </lineage>
</organism>
<keyword evidence="2" id="KW-0805">Transcription regulation</keyword>
<evidence type="ECO:0000256" key="5">
    <source>
        <dbReference type="ARBA" id="ARBA00023163"/>
    </source>
</evidence>
<accession>A0A542DW76</accession>
<dbReference type="RefSeq" id="WP_141846300.1">
    <property type="nucleotide sequence ID" value="NZ_BAAAPR010000006.1"/>
</dbReference>
<dbReference type="InterPro" id="IPR013325">
    <property type="entry name" value="RNA_pol_sigma_r2"/>
</dbReference>
<evidence type="ECO:0000256" key="4">
    <source>
        <dbReference type="ARBA" id="ARBA00023125"/>
    </source>
</evidence>
<dbReference type="NCBIfam" id="TIGR02937">
    <property type="entry name" value="sigma70-ECF"/>
    <property type="match status" value="1"/>
</dbReference>
<dbReference type="InterPro" id="IPR007627">
    <property type="entry name" value="RNA_pol_sigma70_r2"/>
</dbReference>
<dbReference type="InterPro" id="IPR036388">
    <property type="entry name" value="WH-like_DNA-bd_sf"/>
</dbReference>
<feature type="domain" description="RNA polymerase sigma factor 70 region 4 type 2" evidence="7">
    <location>
        <begin position="108"/>
        <end position="160"/>
    </location>
</feature>
<keyword evidence="3" id="KW-0731">Sigma factor</keyword>
<feature type="domain" description="RNA polymerase sigma-70 region 2" evidence="6">
    <location>
        <begin position="19"/>
        <end position="83"/>
    </location>
</feature>
<gene>
    <name evidence="8" type="ORF">FB458_0404</name>
</gene>
<dbReference type="InterPro" id="IPR013249">
    <property type="entry name" value="RNA_pol_sigma70_r4_t2"/>
</dbReference>
<dbReference type="Pfam" id="PF04542">
    <property type="entry name" value="Sigma70_r2"/>
    <property type="match status" value="1"/>
</dbReference>
<dbReference type="GO" id="GO:0016987">
    <property type="term" value="F:sigma factor activity"/>
    <property type="evidence" value="ECO:0007669"/>
    <property type="project" value="UniProtKB-KW"/>
</dbReference>